<dbReference type="GO" id="GO:0006508">
    <property type="term" value="P:proteolysis"/>
    <property type="evidence" value="ECO:0007669"/>
    <property type="project" value="InterPro"/>
</dbReference>
<sequence length="249" mass="27197">MLILILLPVVFLLPPGAGAGEIVGGHEAKPHSRPYMAFLEIQRGDTIFHCGGFLVAENFALTAAHCQGDSVTVVLGAHNLSQRERSLQVIRARRQIPHPQYDRETRNNDIMLLQLQRKARRDGYVSLLPLPEDQQRVSPGTGCSIAGWGRTSAAHNLTSNVLLEADVVVMPDADCAVVIFVKYEVVRAAVGPETRSEFFFQGDSGGPLVCGQKAQGIVSWGSTDGIPPAVYARVSTFLPWIQETMRKLQ</sequence>
<feature type="chain" id="PRO_5003901395" description="Peptidase S1 domain-containing protein" evidence="4">
    <location>
        <begin position="20"/>
        <end position="249"/>
    </location>
</feature>
<dbReference type="OMA" id="GHYLPWI"/>
<reference evidence="7" key="2">
    <citation type="journal article" date="2013" name="Nat. Genet.">
        <title>The draft genomes of soft-shell turtle and green sea turtle yield insights into the development and evolution of the turtle-specific body plan.</title>
        <authorList>
            <person name="Wang Z."/>
            <person name="Pascual-Anaya J."/>
            <person name="Zadissa A."/>
            <person name="Li W."/>
            <person name="Niimura Y."/>
            <person name="Huang Z."/>
            <person name="Li C."/>
            <person name="White S."/>
            <person name="Xiong Z."/>
            <person name="Fang D."/>
            <person name="Wang B."/>
            <person name="Ming Y."/>
            <person name="Chen Y."/>
            <person name="Zheng Y."/>
            <person name="Kuraku S."/>
            <person name="Pignatelli M."/>
            <person name="Herrero J."/>
            <person name="Beal K."/>
            <person name="Nozawa M."/>
            <person name="Li Q."/>
            <person name="Wang J."/>
            <person name="Zhang H."/>
            <person name="Yu L."/>
            <person name="Shigenobu S."/>
            <person name="Wang J."/>
            <person name="Liu J."/>
            <person name="Flicek P."/>
            <person name="Searle S."/>
            <person name="Wang J."/>
            <person name="Kuratani S."/>
            <person name="Yin Y."/>
            <person name="Aken B."/>
            <person name="Zhang G."/>
            <person name="Irie N."/>
        </authorList>
    </citation>
    <scope>NUCLEOTIDE SEQUENCE [LARGE SCALE GENOMIC DNA]</scope>
    <source>
        <strain evidence="7">Daiwa-1</strain>
    </source>
</reference>
<feature type="domain" description="Peptidase S1" evidence="5">
    <location>
        <begin position="22"/>
        <end position="246"/>
    </location>
</feature>
<dbReference type="InterPro" id="IPR043504">
    <property type="entry name" value="Peptidase_S1_PA_chymotrypsin"/>
</dbReference>
<dbReference type="SMART" id="SM00020">
    <property type="entry name" value="Tryp_SPc"/>
    <property type="match status" value="1"/>
</dbReference>
<dbReference type="GO" id="GO:0004252">
    <property type="term" value="F:serine-type endopeptidase activity"/>
    <property type="evidence" value="ECO:0007669"/>
    <property type="project" value="InterPro"/>
</dbReference>
<evidence type="ECO:0000256" key="4">
    <source>
        <dbReference type="SAM" id="SignalP"/>
    </source>
</evidence>
<keyword evidence="3" id="KW-1015">Disulfide bond</keyword>
<dbReference type="InterPro" id="IPR001254">
    <property type="entry name" value="Trypsin_dom"/>
</dbReference>
<evidence type="ECO:0000259" key="5">
    <source>
        <dbReference type="PROSITE" id="PS50240"/>
    </source>
</evidence>
<evidence type="ECO:0000256" key="3">
    <source>
        <dbReference type="ARBA" id="ARBA00023157"/>
    </source>
</evidence>
<dbReference type="AlphaFoldDB" id="K7F7Y1"/>
<dbReference type="FunFam" id="2.40.10.10:FF:000005">
    <property type="entry name" value="Serine protease 37"/>
    <property type="match status" value="1"/>
</dbReference>
<reference evidence="6" key="3">
    <citation type="submission" date="2025-08" db="UniProtKB">
        <authorList>
            <consortium name="Ensembl"/>
        </authorList>
    </citation>
    <scope>IDENTIFICATION</scope>
</reference>
<dbReference type="PRINTS" id="PR00722">
    <property type="entry name" value="CHYMOTRYPSIN"/>
</dbReference>
<dbReference type="STRING" id="13735.ENSPSIP00000004141"/>
<dbReference type="InterPro" id="IPR018114">
    <property type="entry name" value="TRYPSIN_HIS"/>
</dbReference>
<proteinExistence type="predicted"/>
<dbReference type="InterPro" id="IPR001314">
    <property type="entry name" value="Peptidase_S1A"/>
</dbReference>
<reference evidence="6" key="4">
    <citation type="submission" date="2025-09" db="UniProtKB">
        <authorList>
            <consortium name="Ensembl"/>
        </authorList>
    </citation>
    <scope>IDENTIFICATION</scope>
</reference>
<dbReference type="HOGENOM" id="CLU_006842_1_0_1"/>
<evidence type="ECO:0000256" key="2">
    <source>
        <dbReference type="ARBA" id="ARBA00023145"/>
    </source>
</evidence>
<protein>
    <recommendedName>
        <fullName evidence="5">Peptidase S1 domain-containing protein</fullName>
    </recommendedName>
</protein>
<dbReference type="Pfam" id="PF00089">
    <property type="entry name" value="Trypsin"/>
    <property type="match status" value="1"/>
</dbReference>
<name>K7F7Y1_PELSI</name>
<dbReference type="PANTHER" id="PTHR24271:SF81">
    <property type="entry name" value="GRANZYME B"/>
    <property type="match status" value="1"/>
</dbReference>
<dbReference type="Proteomes" id="UP000007267">
    <property type="component" value="Unassembled WGS sequence"/>
</dbReference>
<dbReference type="PROSITE" id="PS50240">
    <property type="entry name" value="TRYPSIN_DOM"/>
    <property type="match status" value="1"/>
</dbReference>
<evidence type="ECO:0000256" key="1">
    <source>
        <dbReference type="ARBA" id="ARBA00022729"/>
    </source>
</evidence>
<feature type="signal peptide" evidence="4">
    <location>
        <begin position="1"/>
        <end position="19"/>
    </location>
</feature>
<dbReference type="Ensembl" id="ENSPSIT00000004164.1">
    <property type="protein sequence ID" value="ENSPSIP00000004141.1"/>
    <property type="gene ID" value="ENSPSIG00000003904.1"/>
</dbReference>
<dbReference type="SUPFAM" id="SSF50494">
    <property type="entry name" value="Trypsin-like serine proteases"/>
    <property type="match status" value="1"/>
</dbReference>
<evidence type="ECO:0000313" key="7">
    <source>
        <dbReference type="Proteomes" id="UP000007267"/>
    </source>
</evidence>
<accession>K7F7Y1</accession>
<keyword evidence="2" id="KW-0865">Zymogen</keyword>
<evidence type="ECO:0000313" key="6">
    <source>
        <dbReference type="Ensembl" id="ENSPSIP00000004141.1"/>
    </source>
</evidence>
<dbReference type="Gene3D" id="2.40.10.10">
    <property type="entry name" value="Trypsin-like serine proteases"/>
    <property type="match status" value="2"/>
</dbReference>
<dbReference type="eggNOG" id="KOG3627">
    <property type="taxonomic scope" value="Eukaryota"/>
</dbReference>
<dbReference type="PANTHER" id="PTHR24271">
    <property type="entry name" value="KALLIKREIN-RELATED"/>
    <property type="match status" value="1"/>
</dbReference>
<dbReference type="GeneTree" id="ENSGT01030000234551"/>
<dbReference type="CDD" id="cd00190">
    <property type="entry name" value="Tryp_SPc"/>
    <property type="match status" value="1"/>
</dbReference>
<reference evidence="7" key="1">
    <citation type="submission" date="2011-10" db="EMBL/GenBank/DDBJ databases">
        <authorList>
            <consortium name="Soft-shell Turtle Genome Consortium"/>
        </authorList>
    </citation>
    <scope>NUCLEOTIDE SEQUENCE [LARGE SCALE GENOMIC DNA]</scope>
    <source>
        <strain evidence="7">Daiwa-1</strain>
    </source>
</reference>
<dbReference type="EMBL" id="AGCU01161140">
    <property type="status" value="NOT_ANNOTATED_CDS"/>
    <property type="molecule type" value="Genomic_DNA"/>
</dbReference>
<dbReference type="EMBL" id="AGCU01161141">
    <property type="status" value="NOT_ANNOTATED_CDS"/>
    <property type="molecule type" value="Genomic_DNA"/>
</dbReference>
<dbReference type="InterPro" id="IPR009003">
    <property type="entry name" value="Peptidase_S1_PA"/>
</dbReference>
<organism evidence="6 7">
    <name type="scientific">Pelodiscus sinensis</name>
    <name type="common">Chinese softshell turtle</name>
    <name type="synonym">Trionyx sinensis</name>
    <dbReference type="NCBI Taxonomy" id="13735"/>
    <lineage>
        <taxon>Eukaryota</taxon>
        <taxon>Metazoa</taxon>
        <taxon>Chordata</taxon>
        <taxon>Craniata</taxon>
        <taxon>Vertebrata</taxon>
        <taxon>Euteleostomi</taxon>
        <taxon>Archelosauria</taxon>
        <taxon>Testudinata</taxon>
        <taxon>Testudines</taxon>
        <taxon>Cryptodira</taxon>
        <taxon>Trionychia</taxon>
        <taxon>Trionychidae</taxon>
        <taxon>Pelodiscus</taxon>
    </lineage>
</organism>
<keyword evidence="1 4" id="KW-0732">Signal</keyword>
<dbReference type="PROSITE" id="PS00134">
    <property type="entry name" value="TRYPSIN_HIS"/>
    <property type="match status" value="1"/>
</dbReference>
<keyword evidence="7" id="KW-1185">Reference proteome</keyword>